<comment type="caution">
    <text evidence="5">The sequence shown here is derived from an EMBL/GenBank/DDBJ whole genome shotgun (WGS) entry which is preliminary data.</text>
</comment>
<evidence type="ECO:0000256" key="1">
    <source>
        <dbReference type="ARBA" id="ARBA00004117"/>
    </source>
</evidence>
<accession>A0ABQ5WBK6</accession>
<evidence type="ECO:0000256" key="4">
    <source>
        <dbReference type="HAMAP-Rule" id="MF_00724"/>
    </source>
</evidence>
<proteinExistence type="inferred from homology"/>
<organism evidence="5 6">
    <name type="scientific">Devosia nitrariae</name>
    <dbReference type="NCBI Taxonomy" id="2071872"/>
    <lineage>
        <taxon>Bacteria</taxon>
        <taxon>Pseudomonadati</taxon>
        <taxon>Pseudomonadota</taxon>
        <taxon>Alphaproteobacteria</taxon>
        <taxon>Hyphomicrobiales</taxon>
        <taxon>Devosiaceae</taxon>
        <taxon>Devosia</taxon>
    </lineage>
</organism>
<sequence length="117" mass="12085">MTVTALNAAAAYGNVANLLNKGAKPQTDLIASAGSPLDFAAAPAPGGDFASLLAENVQGVIDQGRVSEQTALETISGKASTVDMVTAISQTEMAIETMVTVRDRVISAYEQIMQMPI</sequence>
<dbReference type="HAMAP" id="MF_00724">
    <property type="entry name" value="FliE"/>
    <property type="match status" value="1"/>
</dbReference>
<dbReference type="PANTHER" id="PTHR34653:SF1">
    <property type="entry name" value="FLAGELLAR HOOK-BASAL BODY COMPLEX PROTEIN FLIE"/>
    <property type="match status" value="1"/>
</dbReference>
<name>A0ABQ5WBK6_9HYPH</name>
<comment type="subcellular location">
    <subcellularLocation>
        <location evidence="1 4">Bacterial flagellum basal body</location>
    </subcellularLocation>
</comment>
<keyword evidence="5" id="KW-0966">Cell projection</keyword>
<dbReference type="Pfam" id="PF02049">
    <property type="entry name" value="FliE"/>
    <property type="match status" value="1"/>
</dbReference>
<dbReference type="InterPro" id="IPR001624">
    <property type="entry name" value="FliE"/>
</dbReference>
<keyword evidence="6" id="KW-1185">Reference proteome</keyword>
<evidence type="ECO:0000313" key="6">
    <source>
        <dbReference type="Proteomes" id="UP001156691"/>
    </source>
</evidence>
<protein>
    <recommendedName>
        <fullName evidence="4">Flagellar hook-basal body complex protein FliE</fullName>
    </recommendedName>
</protein>
<dbReference type="RefSeq" id="WP_284342737.1">
    <property type="nucleotide sequence ID" value="NZ_BSNS01000024.1"/>
</dbReference>
<keyword evidence="3 4" id="KW-0975">Bacterial flagellum</keyword>
<evidence type="ECO:0000313" key="5">
    <source>
        <dbReference type="EMBL" id="GLQ57342.1"/>
    </source>
</evidence>
<dbReference type="Proteomes" id="UP001156691">
    <property type="component" value="Unassembled WGS sequence"/>
</dbReference>
<keyword evidence="5" id="KW-0969">Cilium</keyword>
<evidence type="ECO:0000256" key="3">
    <source>
        <dbReference type="ARBA" id="ARBA00023143"/>
    </source>
</evidence>
<evidence type="ECO:0000256" key="2">
    <source>
        <dbReference type="ARBA" id="ARBA00009272"/>
    </source>
</evidence>
<reference evidence="6" key="1">
    <citation type="journal article" date="2019" name="Int. J. Syst. Evol. Microbiol.">
        <title>The Global Catalogue of Microorganisms (GCM) 10K type strain sequencing project: providing services to taxonomists for standard genome sequencing and annotation.</title>
        <authorList>
            <consortium name="The Broad Institute Genomics Platform"/>
            <consortium name="The Broad Institute Genome Sequencing Center for Infectious Disease"/>
            <person name="Wu L."/>
            <person name="Ma J."/>
        </authorList>
    </citation>
    <scope>NUCLEOTIDE SEQUENCE [LARGE SCALE GENOMIC DNA]</scope>
    <source>
        <strain evidence="6">NBRC 112416</strain>
    </source>
</reference>
<keyword evidence="5" id="KW-0282">Flagellum</keyword>
<comment type="similarity">
    <text evidence="2 4">Belongs to the FliE family.</text>
</comment>
<gene>
    <name evidence="5" type="primary">fliE1</name>
    <name evidence="4" type="synonym">fliE</name>
    <name evidence="5" type="ORF">GCM10010862_46010</name>
</gene>
<dbReference type="EMBL" id="BSNS01000024">
    <property type="protein sequence ID" value="GLQ57342.1"/>
    <property type="molecule type" value="Genomic_DNA"/>
</dbReference>
<dbReference type="PANTHER" id="PTHR34653">
    <property type="match status" value="1"/>
</dbReference>